<keyword evidence="3" id="KW-1185">Reference proteome</keyword>
<comment type="caution">
    <text evidence="2">The sequence shown here is derived from an EMBL/GenBank/DDBJ whole genome shotgun (WGS) entry which is preliminary data.</text>
</comment>
<reference evidence="2 3" key="1">
    <citation type="submission" date="2022-01" db="EMBL/GenBank/DDBJ databases">
        <title>Maritalea mediterranea sp. nov., isolated from marine plastic residues from the Malva-rosa beach (Valencia, Spain).</title>
        <authorList>
            <person name="Vidal-Verdu A."/>
            <person name="Molina-Menor E."/>
            <person name="Pascual J."/>
            <person name="Pereto J."/>
            <person name="Porcar M."/>
        </authorList>
    </citation>
    <scope>NUCLEOTIDE SEQUENCE [LARGE SCALE GENOMIC DNA]</scope>
    <source>
        <strain evidence="2 3">P4.10X</strain>
    </source>
</reference>
<organism evidence="2 3">
    <name type="scientific">Maritalea mediterranea</name>
    <dbReference type="NCBI Taxonomy" id="2909667"/>
    <lineage>
        <taxon>Bacteria</taxon>
        <taxon>Pseudomonadati</taxon>
        <taxon>Pseudomonadota</taxon>
        <taxon>Alphaproteobacteria</taxon>
        <taxon>Hyphomicrobiales</taxon>
        <taxon>Devosiaceae</taxon>
        <taxon>Maritalea</taxon>
    </lineage>
</organism>
<dbReference type="Pfam" id="PF06698">
    <property type="entry name" value="DUF1192"/>
    <property type="match status" value="1"/>
</dbReference>
<dbReference type="EMBL" id="JAKGTI010000003">
    <property type="protein sequence ID" value="MCF4099645.1"/>
    <property type="molecule type" value="Genomic_DNA"/>
</dbReference>
<dbReference type="InterPro" id="IPR009579">
    <property type="entry name" value="DUF1192"/>
</dbReference>
<evidence type="ECO:0000256" key="1">
    <source>
        <dbReference type="SAM" id="Coils"/>
    </source>
</evidence>
<evidence type="ECO:0000313" key="2">
    <source>
        <dbReference type="EMBL" id="MCF4099645.1"/>
    </source>
</evidence>
<gene>
    <name evidence="2" type="ORF">L1I42_14210</name>
</gene>
<proteinExistence type="predicted"/>
<dbReference type="RefSeq" id="WP_236115328.1">
    <property type="nucleotide sequence ID" value="NZ_JAKGTI010000003.1"/>
</dbReference>
<name>A0ABS9ED16_9HYPH</name>
<evidence type="ECO:0000313" key="3">
    <source>
        <dbReference type="Proteomes" id="UP001201217"/>
    </source>
</evidence>
<accession>A0ABS9ED16</accession>
<sequence length="63" mass="6928">MGEDVSRSSKKASIHELGAPLDDISIDELHERIDALKAEIKRLEAAIEDKKSSKSAADSVFKF</sequence>
<dbReference type="Proteomes" id="UP001201217">
    <property type="component" value="Unassembled WGS sequence"/>
</dbReference>
<protein>
    <submittedName>
        <fullName evidence="2">DUF1192 domain-containing protein</fullName>
    </submittedName>
</protein>
<feature type="coiled-coil region" evidence="1">
    <location>
        <begin position="26"/>
        <end position="53"/>
    </location>
</feature>
<keyword evidence="1" id="KW-0175">Coiled coil</keyword>